<dbReference type="SUPFAM" id="SSF53756">
    <property type="entry name" value="UDP-Glycosyltransferase/glycogen phosphorylase"/>
    <property type="match status" value="2"/>
</dbReference>
<dbReference type="GO" id="GO:0035251">
    <property type="term" value="F:UDP-glucosyltransferase activity"/>
    <property type="evidence" value="ECO:0007669"/>
    <property type="project" value="TreeGrafter"/>
</dbReference>
<keyword evidence="2" id="KW-0328">Glycosyltransferase</keyword>
<protein>
    <recommendedName>
        <fullName evidence="4">Tudor domain-containing protein</fullName>
    </recommendedName>
</protein>
<evidence type="ECO:0000256" key="3">
    <source>
        <dbReference type="ARBA" id="ARBA00022679"/>
    </source>
</evidence>
<dbReference type="PROSITE" id="PS50304">
    <property type="entry name" value="TUDOR"/>
    <property type="match status" value="2"/>
</dbReference>
<comment type="caution">
    <text evidence="5">The sequence shown here is derived from an EMBL/GenBank/DDBJ whole genome shotgun (WGS) entry which is preliminary data.</text>
</comment>
<evidence type="ECO:0000256" key="2">
    <source>
        <dbReference type="ARBA" id="ARBA00022676"/>
    </source>
</evidence>
<dbReference type="Gene3D" id="3.40.50.2000">
    <property type="entry name" value="Glycogen Phosphorylase B"/>
    <property type="match status" value="4"/>
</dbReference>
<gene>
    <name evidence="5" type="ORF">F8388_025424</name>
</gene>
<comment type="similarity">
    <text evidence="1">Belongs to the UDP-glycosyltransferase family.</text>
</comment>
<sequence length="947" mass="105486">MAKGHTIPFLHLAHVLLNRHVTVTILTTPANRPFIAQSLSGTPASILELPFPENIPGVPAGVESIDALPSVSFFLIQTIVLSTQLMKPDLERALENIQPPVSFMVSDGFLWWTLDSASKLGFPRLVTYGMSHYSMAVFHSLFFGKKSVLHTHEVKVNNNMETKTTVVPDFPWIKVTRNECDTSVENGEDESIALEFITKTTEATHNSFGIIFNSFYELEPVFVDYWSREAGLKSWPVGPLCLHAISSSKPTKAEGRAVVIHQWLDEKIEKESSSVLYVAFGSQATVSSEQLREIAKGLEDSNVNFLWVLRKSQAEMAEPSEEYKFFEGFENRVKNRGMVVRGWVDQMQILNHKSVKGFLSHCGWNSVIESISSGVPILAWPLAAEQPLNAKMVVEEIKVGLRVESWDGSLNGVVKSEEVSKMVKELMEGEMGKEVRKKAEEVAVMGHKAVEEDCNNTNNMTSTLSSNNHDHHIHAVLFPFMAKGHTIPLLHLAHVLLNRHVTVTFLTTPANRPFIAQSLSGTSAAILELPFPENMPGVPAGVEGTDALPSVSMPVLHTFVLGTQLMKPDLDRALENIQPPVSFMVSDGFLWWTLDSASKLGFPRLVSYGMSHYSMAVFHSLFNGKTSALHEQEQDDNNMETETGTVVPDFPWIKLARNEFFPRVKNDEEESIALEFQSKTIEASSNSFGIIFNSFYELEPVFVDYWNRKVGPKSYPVGPLCLHAMPSNSTKTESRADDVHQWLDEKIEKGSSSVLYVAFGSQATVSSEQLREIAKGLVYSNVNFLWVVRKSQAEECIKFFEGFENRVKNRGMVVRGWVDQMEILNHKSVKGFLSHCGWNSVMESISAGVPILAWPMGAEQPLNAKMVAEEIKVGLRVKSCDGSLNGVVKSEEVSTMVKELMEGEKGKEVRKNVEEIAVMGHKAVEEGGSSWEALDSLLKEACKMQMQ</sequence>
<reference evidence="5 6" key="1">
    <citation type="journal article" date="2020" name="bioRxiv">
        <title>Sequence and annotation of 42 cannabis genomes reveals extensive copy number variation in cannabinoid synthesis and pathogen resistance genes.</title>
        <authorList>
            <person name="Mckernan K.J."/>
            <person name="Helbert Y."/>
            <person name="Kane L.T."/>
            <person name="Ebling H."/>
            <person name="Zhang L."/>
            <person name="Liu B."/>
            <person name="Eaton Z."/>
            <person name="Mclaughlin S."/>
            <person name="Kingan S."/>
            <person name="Baybayan P."/>
            <person name="Concepcion G."/>
            <person name="Jordan M."/>
            <person name="Riva A."/>
            <person name="Barbazuk W."/>
            <person name="Harkins T."/>
        </authorList>
    </citation>
    <scope>NUCLEOTIDE SEQUENCE [LARGE SCALE GENOMIC DNA]</scope>
    <source>
        <strain evidence="6">cv. Jamaican Lion 4</strain>
        <tissue evidence="5">Leaf</tissue>
    </source>
</reference>
<name>A0A7J6G0M6_CANSA</name>
<dbReference type="CDD" id="cd03784">
    <property type="entry name" value="GT1_Gtf-like"/>
    <property type="match status" value="2"/>
</dbReference>
<dbReference type="FunFam" id="3.40.50.2000:FF:000107">
    <property type="entry name" value="Glycosyltransferase"/>
    <property type="match status" value="2"/>
</dbReference>
<feature type="domain" description="Tudor" evidence="4">
    <location>
        <begin position="234"/>
        <end position="301"/>
    </location>
</feature>
<dbReference type="Pfam" id="PF00201">
    <property type="entry name" value="UDPGT"/>
    <property type="match status" value="2"/>
</dbReference>
<dbReference type="EMBL" id="JAATIP010000084">
    <property type="protein sequence ID" value="KAF4376553.1"/>
    <property type="molecule type" value="Genomic_DNA"/>
</dbReference>
<dbReference type="PANTHER" id="PTHR48047">
    <property type="entry name" value="GLYCOSYLTRANSFERASE"/>
    <property type="match status" value="1"/>
</dbReference>
<organism evidence="5 6">
    <name type="scientific">Cannabis sativa</name>
    <name type="common">Hemp</name>
    <name type="synonym">Marijuana</name>
    <dbReference type="NCBI Taxonomy" id="3483"/>
    <lineage>
        <taxon>Eukaryota</taxon>
        <taxon>Viridiplantae</taxon>
        <taxon>Streptophyta</taxon>
        <taxon>Embryophyta</taxon>
        <taxon>Tracheophyta</taxon>
        <taxon>Spermatophyta</taxon>
        <taxon>Magnoliopsida</taxon>
        <taxon>eudicotyledons</taxon>
        <taxon>Gunneridae</taxon>
        <taxon>Pentapetalae</taxon>
        <taxon>rosids</taxon>
        <taxon>fabids</taxon>
        <taxon>Rosales</taxon>
        <taxon>Cannabaceae</taxon>
        <taxon>Cannabis</taxon>
    </lineage>
</organism>
<evidence type="ECO:0000313" key="6">
    <source>
        <dbReference type="Proteomes" id="UP000525078"/>
    </source>
</evidence>
<evidence type="ECO:0000313" key="5">
    <source>
        <dbReference type="EMBL" id="KAF4376553.1"/>
    </source>
</evidence>
<evidence type="ECO:0000256" key="1">
    <source>
        <dbReference type="ARBA" id="ARBA00009995"/>
    </source>
</evidence>
<accession>A0A7J6G0M6</accession>
<feature type="domain" description="Tudor" evidence="4">
    <location>
        <begin position="714"/>
        <end position="780"/>
    </location>
</feature>
<dbReference type="InterPro" id="IPR002999">
    <property type="entry name" value="Tudor"/>
</dbReference>
<dbReference type="PANTHER" id="PTHR48047:SF51">
    <property type="entry name" value="GLYCOSYLTRANSFERASE"/>
    <property type="match status" value="1"/>
</dbReference>
<dbReference type="InterPro" id="IPR035595">
    <property type="entry name" value="UDP_glycos_trans_CS"/>
</dbReference>
<proteinExistence type="inferred from homology"/>
<keyword evidence="3" id="KW-0808">Transferase</keyword>
<dbReference type="PROSITE" id="PS00375">
    <property type="entry name" value="UDPGT"/>
    <property type="match status" value="2"/>
</dbReference>
<dbReference type="InterPro" id="IPR002213">
    <property type="entry name" value="UDP_glucos_trans"/>
</dbReference>
<dbReference type="AlphaFoldDB" id="A0A7J6G0M6"/>
<evidence type="ECO:0000259" key="4">
    <source>
        <dbReference type="PROSITE" id="PS50304"/>
    </source>
</evidence>
<dbReference type="Proteomes" id="UP000525078">
    <property type="component" value="Unassembled WGS sequence"/>
</dbReference>